<reference evidence="1" key="1">
    <citation type="submission" date="2023-08" db="EMBL/GenBank/DDBJ databases">
        <title>A de novo genome assembly of Solanum verrucosum Schlechtendal, a Mexican diploid species geographically isolated from the other diploid A-genome species in potato relatives.</title>
        <authorList>
            <person name="Hosaka K."/>
        </authorList>
    </citation>
    <scope>NUCLEOTIDE SEQUENCE</scope>
    <source>
        <tissue evidence="1">Young leaves</tissue>
    </source>
</reference>
<organism evidence="1 2">
    <name type="scientific">Solanum verrucosum</name>
    <dbReference type="NCBI Taxonomy" id="315347"/>
    <lineage>
        <taxon>Eukaryota</taxon>
        <taxon>Viridiplantae</taxon>
        <taxon>Streptophyta</taxon>
        <taxon>Embryophyta</taxon>
        <taxon>Tracheophyta</taxon>
        <taxon>Spermatophyta</taxon>
        <taxon>Magnoliopsida</taxon>
        <taxon>eudicotyledons</taxon>
        <taxon>Gunneridae</taxon>
        <taxon>Pentapetalae</taxon>
        <taxon>asterids</taxon>
        <taxon>lamiids</taxon>
        <taxon>Solanales</taxon>
        <taxon>Solanaceae</taxon>
        <taxon>Solanoideae</taxon>
        <taxon>Solaneae</taxon>
        <taxon>Solanum</taxon>
    </lineage>
</organism>
<dbReference type="InterPro" id="IPR036397">
    <property type="entry name" value="RNaseH_sf"/>
</dbReference>
<dbReference type="PANTHER" id="PTHR45835">
    <property type="entry name" value="YALI0A06105P"/>
    <property type="match status" value="1"/>
</dbReference>
<dbReference type="EMBL" id="CP133620">
    <property type="protein sequence ID" value="WMV46440.1"/>
    <property type="molecule type" value="Genomic_DNA"/>
</dbReference>
<evidence type="ECO:0000313" key="2">
    <source>
        <dbReference type="Proteomes" id="UP001234989"/>
    </source>
</evidence>
<dbReference type="Gene3D" id="3.30.420.10">
    <property type="entry name" value="Ribonuclease H-like superfamily/Ribonuclease H"/>
    <property type="match status" value="1"/>
</dbReference>
<dbReference type="AlphaFoldDB" id="A0AAF0UIQ0"/>
<gene>
    <name evidence="1" type="ORF">MTR67_039825</name>
</gene>
<protein>
    <submittedName>
        <fullName evidence="1">Uncharacterized protein</fullName>
    </submittedName>
</protein>
<dbReference type="GO" id="GO:0003676">
    <property type="term" value="F:nucleic acid binding"/>
    <property type="evidence" value="ECO:0007669"/>
    <property type="project" value="InterPro"/>
</dbReference>
<dbReference type="SUPFAM" id="SSF53098">
    <property type="entry name" value="Ribonuclease H-like"/>
    <property type="match status" value="1"/>
</dbReference>
<dbReference type="PANTHER" id="PTHR45835:SF91">
    <property type="entry name" value="RETROTRANSPOSON, TY3-GYPSY SUBCLASS-LIKE PROTEIN"/>
    <property type="match status" value="1"/>
</dbReference>
<dbReference type="Proteomes" id="UP001234989">
    <property type="component" value="Chromosome 9"/>
</dbReference>
<name>A0AAF0UIQ0_SOLVR</name>
<sequence>MDFIMGLPRIRRQFELIWIIMHRMMKLPYVLHVKTIISVKKYAKLYIWEMVRLNRVPFSIITDCGTQFKSPLYRSFHKGFGTQGNWDDRFPLIELAYSNSYHSNIGMSSFVVVNGAGVSDILSTSPYRSLCGGPRTVKVPVVLTLANVWSV</sequence>
<evidence type="ECO:0000313" key="1">
    <source>
        <dbReference type="EMBL" id="WMV46440.1"/>
    </source>
</evidence>
<keyword evidence="2" id="KW-1185">Reference proteome</keyword>
<feature type="non-terminal residue" evidence="1">
    <location>
        <position position="151"/>
    </location>
</feature>
<proteinExistence type="predicted"/>
<accession>A0AAF0UIQ0</accession>
<dbReference type="InterPro" id="IPR012337">
    <property type="entry name" value="RNaseH-like_sf"/>
</dbReference>